<evidence type="ECO:0000313" key="7">
    <source>
        <dbReference type="EMBL" id="MCE5972264.1"/>
    </source>
</evidence>
<dbReference type="InterPro" id="IPR006311">
    <property type="entry name" value="TAT_signal"/>
</dbReference>
<dbReference type="InterPro" id="IPR036866">
    <property type="entry name" value="RibonucZ/Hydroxyglut_hydro"/>
</dbReference>
<dbReference type="Proteomes" id="UP001521181">
    <property type="component" value="Unassembled WGS sequence"/>
</dbReference>
<dbReference type="PANTHER" id="PTHR42978">
    <property type="entry name" value="QUORUM-QUENCHING LACTONASE YTNP-RELATED-RELATED"/>
    <property type="match status" value="1"/>
</dbReference>
<dbReference type="RefSeq" id="WP_233675271.1">
    <property type="nucleotide sequence ID" value="NZ_JAJUOS010000001.1"/>
</dbReference>
<protein>
    <submittedName>
        <fullName evidence="7">MBL fold metallo-hydrolase</fullName>
    </submittedName>
</protein>
<reference evidence="7 8" key="1">
    <citation type="submission" date="2021-12" db="EMBL/GenBank/DDBJ databases">
        <title>Sinirhodobacter sp. WL0062 is a bacterium isolated from seawater.</title>
        <authorList>
            <person name="Wang L."/>
            <person name="He W."/>
            <person name="Zhang D.-F."/>
        </authorList>
    </citation>
    <scope>NUCLEOTIDE SEQUENCE [LARGE SCALE GENOMIC DNA]</scope>
    <source>
        <strain evidence="7 8">WL0062</strain>
    </source>
</reference>
<keyword evidence="4" id="KW-0862">Zinc</keyword>
<gene>
    <name evidence="7" type="ORF">LZA78_02000</name>
</gene>
<comment type="caution">
    <text evidence="7">The sequence shown here is derived from an EMBL/GenBank/DDBJ whole genome shotgun (WGS) entry which is preliminary data.</text>
</comment>
<dbReference type="CDD" id="cd07720">
    <property type="entry name" value="OPHC2-like_MBL-fold"/>
    <property type="match status" value="1"/>
</dbReference>
<sequence length="302" mass="31865">MQLTRRTILRTALAAGASGLLPVRSFAASQLALGTATLDTLSDGHLVLPLAFISDNPGAPELLARHGLSGPQLESPCNVTLYRDGTNTVLFDVGAGPDFMPTAGKLAEAFDALGVTPEDITHVVFTHAHPDHLWGVLDDFDEPIFANATHLMGRAEYDFWADPNTASTIGGGRETFAAGAIRRLQALEDRIVTFEDGEEIIPGIGARASYGHTPGHMSFEVRQGNASALIVGDAIANAHLAFEAPSWASGSDQDAEMGAKTRLELLGALADGTMPMVGFHLPEGGVGRVERAGDVFRFIPEA</sequence>
<evidence type="ECO:0000256" key="1">
    <source>
        <dbReference type="ARBA" id="ARBA00007749"/>
    </source>
</evidence>
<keyword evidence="8" id="KW-1185">Reference proteome</keyword>
<dbReference type="InterPro" id="IPR001279">
    <property type="entry name" value="Metallo-B-lactamas"/>
</dbReference>
<keyword evidence="5" id="KW-0732">Signal</keyword>
<evidence type="ECO:0000259" key="6">
    <source>
        <dbReference type="SMART" id="SM00849"/>
    </source>
</evidence>
<proteinExistence type="inferred from homology"/>
<feature type="domain" description="Metallo-beta-lactamase" evidence="6">
    <location>
        <begin position="76"/>
        <end position="277"/>
    </location>
</feature>
<comment type="similarity">
    <text evidence="1">Belongs to the metallo-beta-lactamase superfamily.</text>
</comment>
<evidence type="ECO:0000256" key="5">
    <source>
        <dbReference type="SAM" id="SignalP"/>
    </source>
</evidence>
<feature type="signal peptide" evidence="5">
    <location>
        <begin position="1"/>
        <end position="27"/>
    </location>
</feature>
<dbReference type="EMBL" id="JAJUOS010000001">
    <property type="protein sequence ID" value="MCE5972264.1"/>
    <property type="molecule type" value="Genomic_DNA"/>
</dbReference>
<dbReference type="SUPFAM" id="SSF56281">
    <property type="entry name" value="Metallo-hydrolase/oxidoreductase"/>
    <property type="match status" value="1"/>
</dbReference>
<evidence type="ECO:0000256" key="4">
    <source>
        <dbReference type="ARBA" id="ARBA00022833"/>
    </source>
</evidence>
<evidence type="ECO:0000256" key="2">
    <source>
        <dbReference type="ARBA" id="ARBA00022723"/>
    </source>
</evidence>
<evidence type="ECO:0000313" key="8">
    <source>
        <dbReference type="Proteomes" id="UP001521181"/>
    </source>
</evidence>
<name>A0ABS8YQT7_9RHOB</name>
<dbReference type="Gene3D" id="3.60.15.10">
    <property type="entry name" value="Ribonuclease Z/Hydroxyacylglutathione hydrolase-like"/>
    <property type="match status" value="1"/>
</dbReference>
<dbReference type="Pfam" id="PF00753">
    <property type="entry name" value="Lactamase_B"/>
    <property type="match status" value="1"/>
</dbReference>
<dbReference type="InterPro" id="IPR051013">
    <property type="entry name" value="MBL_superfamily_lactonases"/>
</dbReference>
<dbReference type="PANTHER" id="PTHR42978:SF6">
    <property type="entry name" value="QUORUM-QUENCHING LACTONASE YTNP-RELATED"/>
    <property type="match status" value="1"/>
</dbReference>
<keyword evidence="2" id="KW-0479">Metal-binding</keyword>
<keyword evidence="3" id="KW-0378">Hydrolase</keyword>
<dbReference type="PROSITE" id="PS51318">
    <property type="entry name" value="TAT"/>
    <property type="match status" value="1"/>
</dbReference>
<accession>A0ABS8YQT7</accession>
<evidence type="ECO:0000256" key="3">
    <source>
        <dbReference type="ARBA" id="ARBA00022801"/>
    </source>
</evidence>
<dbReference type="SMART" id="SM00849">
    <property type="entry name" value="Lactamase_B"/>
    <property type="match status" value="1"/>
</dbReference>
<organism evidence="7 8">
    <name type="scientific">Rhodobacter flavimaris</name>
    <dbReference type="NCBI Taxonomy" id="2907145"/>
    <lineage>
        <taxon>Bacteria</taxon>
        <taxon>Pseudomonadati</taxon>
        <taxon>Pseudomonadota</taxon>
        <taxon>Alphaproteobacteria</taxon>
        <taxon>Rhodobacterales</taxon>
        <taxon>Rhodobacter group</taxon>
        <taxon>Rhodobacter</taxon>
    </lineage>
</organism>
<feature type="chain" id="PRO_5045877028" evidence="5">
    <location>
        <begin position="28"/>
        <end position="302"/>
    </location>
</feature>